<sequence>MRAQEIHALINMGASDRVRQYLKKLSLKDRLPALHDLIPYVDQTPENLKFFRDHFSQEIGALISAKYDYVKAEKLYNTAKLLK</sequence>
<protein>
    <submittedName>
        <fullName evidence="1">Uncharacterized protein</fullName>
    </submittedName>
</protein>
<gene>
    <name evidence="1" type="ORF">UFOVP972_109</name>
</gene>
<name>A0A6J5PTJ6_9CAUD</name>
<accession>A0A6J5PTJ6</accession>
<proteinExistence type="predicted"/>
<organism evidence="1">
    <name type="scientific">uncultured Caudovirales phage</name>
    <dbReference type="NCBI Taxonomy" id="2100421"/>
    <lineage>
        <taxon>Viruses</taxon>
        <taxon>Duplodnaviria</taxon>
        <taxon>Heunggongvirae</taxon>
        <taxon>Uroviricota</taxon>
        <taxon>Caudoviricetes</taxon>
        <taxon>Peduoviridae</taxon>
        <taxon>Maltschvirus</taxon>
        <taxon>Maltschvirus maltsch</taxon>
    </lineage>
</organism>
<dbReference type="EMBL" id="LR796923">
    <property type="protein sequence ID" value="CAB4175073.1"/>
    <property type="molecule type" value="Genomic_DNA"/>
</dbReference>
<reference evidence="1" key="1">
    <citation type="submission" date="2020-05" db="EMBL/GenBank/DDBJ databases">
        <authorList>
            <person name="Chiriac C."/>
            <person name="Salcher M."/>
            <person name="Ghai R."/>
            <person name="Kavagutti S V."/>
        </authorList>
    </citation>
    <scope>NUCLEOTIDE SEQUENCE</scope>
</reference>
<evidence type="ECO:0000313" key="1">
    <source>
        <dbReference type="EMBL" id="CAB4175073.1"/>
    </source>
</evidence>